<accession>A0A2N9GGC9</accession>
<organism evidence="3">
    <name type="scientific">Fagus sylvatica</name>
    <name type="common">Beechnut</name>
    <dbReference type="NCBI Taxonomy" id="28930"/>
    <lineage>
        <taxon>Eukaryota</taxon>
        <taxon>Viridiplantae</taxon>
        <taxon>Streptophyta</taxon>
        <taxon>Embryophyta</taxon>
        <taxon>Tracheophyta</taxon>
        <taxon>Spermatophyta</taxon>
        <taxon>Magnoliopsida</taxon>
        <taxon>eudicotyledons</taxon>
        <taxon>Gunneridae</taxon>
        <taxon>Pentapetalae</taxon>
        <taxon>rosids</taxon>
        <taxon>fabids</taxon>
        <taxon>Fagales</taxon>
        <taxon>Fagaceae</taxon>
        <taxon>Fagus</taxon>
    </lineage>
</organism>
<evidence type="ECO:0000256" key="1">
    <source>
        <dbReference type="SAM" id="Coils"/>
    </source>
</evidence>
<dbReference type="EMBL" id="OIVN01001879">
    <property type="protein sequence ID" value="SPC98508.1"/>
    <property type="molecule type" value="Genomic_DNA"/>
</dbReference>
<name>A0A2N9GGC9_FAGSY</name>
<protein>
    <submittedName>
        <fullName evidence="3">Uncharacterized protein</fullName>
    </submittedName>
</protein>
<feature type="region of interest" description="Disordered" evidence="2">
    <location>
        <begin position="320"/>
        <end position="384"/>
    </location>
</feature>
<proteinExistence type="predicted"/>
<evidence type="ECO:0000256" key="2">
    <source>
        <dbReference type="SAM" id="MobiDB-lite"/>
    </source>
</evidence>
<dbReference type="AlphaFoldDB" id="A0A2N9GGC9"/>
<evidence type="ECO:0000313" key="3">
    <source>
        <dbReference type="EMBL" id="SPC98508.1"/>
    </source>
</evidence>
<gene>
    <name evidence="3" type="ORF">FSB_LOCUS26390</name>
</gene>
<sequence>MAPSVDDSSESSSFGEKESPVPISGSEDSSDQGRPFIAEGVSSKLVEKDIRRLRRRYQISENIVLRLPENGDDPWALSPMLKLGRQSNPITKAKSGKKVIIEKGASSKKGGHQSKPLPPAKVKASKKVHVYHEIPPSLIASKRKGVASGEINVTIYSSTSRAMDKVNEMYEKVDLEVYDLVGNMDLLRESAKLRAELEEAKAQTLAHKMAAEGFNTERGTLRSQVKQLEINLKRKDDLLSVLERNRDELLHKIEALQGEISNAKEMAILEFKASEDFQDDTHRYYVAAFKHLRKRAALAFGDVQDWSMVKIFYDEDTTAVKGDSEDKEEEDDVQSKERAITPPDVPSIPPSGDIDGDPTAGPVDGQVTSVDDQATPPLVGDEAP</sequence>
<feature type="region of interest" description="Disordered" evidence="2">
    <location>
        <begin position="1"/>
        <end position="41"/>
    </location>
</feature>
<reference evidence="3" key="1">
    <citation type="submission" date="2018-02" db="EMBL/GenBank/DDBJ databases">
        <authorList>
            <person name="Cohen D.B."/>
            <person name="Kent A.D."/>
        </authorList>
    </citation>
    <scope>NUCLEOTIDE SEQUENCE</scope>
</reference>
<feature type="coiled-coil region" evidence="1">
    <location>
        <begin position="183"/>
        <end position="266"/>
    </location>
</feature>
<keyword evidence="1" id="KW-0175">Coiled coil</keyword>